<dbReference type="InterPro" id="IPR036412">
    <property type="entry name" value="HAD-like_sf"/>
</dbReference>
<keyword evidence="1" id="KW-0378">Hydrolase</keyword>
<dbReference type="Pfam" id="PF08282">
    <property type="entry name" value="Hydrolase_3"/>
    <property type="match status" value="1"/>
</dbReference>
<reference evidence="1" key="1">
    <citation type="submission" date="2020-10" db="EMBL/GenBank/DDBJ databases">
        <authorList>
            <person name="Gilroy R."/>
        </authorList>
    </citation>
    <scope>NUCLEOTIDE SEQUENCE</scope>
    <source>
        <strain evidence="1">ChiHcec3-6078</strain>
    </source>
</reference>
<dbReference type="EMBL" id="DVMP01000026">
    <property type="protein sequence ID" value="HIU25106.1"/>
    <property type="molecule type" value="Genomic_DNA"/>
</dbReference>
<dbReference type="SUPFAM" id="SSF56784">
    <property type="entry name" value="HAD-like"/>
    <property type="match status" value="1"/>
</dbReference>
<dbReference type="GO" id="GO:0016791">
    <property type="term" value="F:phosphatase activity"/>
    <property type="evidence" value="ECO:0007669"/>
    <property type="project" value="TreeGrafter"/>
</dbReference>
<reference evidence="1" key="2">
    <citation type="journal article" date="2021" name="PeerJ">
        <title>Extensive microbial diversity within the chicken gut microbiome revealed by metagenomics and culture.</title>
        <authorList>
            <person name="Gilroy R."/>
            <person name="Ravi A."/>
            <person name="Getino M."/>
            <person name="Pursley I."/>
            <person name="Horton D.L."/>
            <person name="Alikhan N.F."/>
            <person name="Baker D."/>
            <person name="Gharbi K."/>
            <person name="Hall N."/>
            <person name="Watson M."/>
            <person name="Adriaenssens E.M."/>
            <person name="Foster-Nyarko E."/>
            <person name="Jarju S."/>
            <person name="Secka A."/>
            <person name="Antonio M."/>
            <person name="Oren A."/>
            <person name="Chaudhuri R.R."/>
            <person name="La Ragione R."/>
            <person name="Hildebrand F."/>
            <person name="Pallen M.J."/>
        </authorList>
    </citation>
    <scope>NUCLEOTIDE SEQUENCE</scope>
    <source>
        <strain evidence="1">ChiHcec3-6078</strain>
    </source>
</reference>
<dbReference type="NCBIfam" id="TIGR00099">
    <property type="entry name" value="Cof-subfamily"/>
    <property type="match status" value="1"/>
</dbReference>
<dbReference type="SFLD" id="SFLDS00003">
    <property type="entry name" value="Haloacid_Dehalogenase"/>
    <property type="match status" value="1"/>
</dbReference>
<dbReference type="InterPro" id="IPR000150">
    <property type="entry name" value="Cof"/>
</dbReference>
<dbReference type="InterPro" id="IPR023214">
    <property type="entry name" value="HAD_sf"/>
</dbReference>
<dbReference type="PANTHER" id="PTHR10000:SF8">
    <property type="entry name" value="HAD SUPERFAMILY HYDROLASE-LIKE, TYPE 3"/>
    <property type="match status" value="1"/>
</dbReference>
<dbReference type="PANTHER" id="PTHR10000">
    <property type="entry name" value="PHOSPHOSERINE PHOSPHATASE"/>
    <property type="match status" value="1"/>
</dbReference>
<dbReference type="GO" id="GO:0000287">
    <property type="term" value="F:magnesium ion binding"/>
    <property type="evidence" value="ECO:0007669"/>
    <property type="project" value="TreeGrafter"/>
</dbReference>
<dbReference type="Gene3D" id="3.30.1240.10">
    <property type="match status" value="1"/>
</dbReference>
<dbReference type="AlphaFoldDB" id="A0A9D1HYV6"/>
<proteinExistence type="predicted"/>
<dbReference type="SFLD" id="SFLDG01140">
    <property type="entry name" value="C2.B:_Phosphomannomutase_and_P"/>
    <property type="match status" value="1"/>
</dbReference>
<sequence>MAIKLIALDLDGTTINNDRVISRRNREALEKASEQGVKVVIATGRPFSALPEDVFEMKGVRYVLTSNGAAITDLEKGETIYRNCLSADTVERAVALLKSCSYVIEGFVGGNAYIAKDYYDKVKRTGKSFRDVSYILSTRRPVEDIYGFILEHREEIENINVNFENIEEKPAMRERLLLLPNATITSSFKHNLEIGGATTSKAEALRKMREIFGIESREIMAVGDSPNDIAMLREAGLPVAVANAEDEVKEAAEYIAPSNHDDGVADAVERFVLKI</sequence>
<dbReference type="Proteomes" id="UP000824090">
    <property type="component" value="Unassembled WGS sequence"/>
</dbReference>
<accession>A0A9D1HYV6</accession>
<dbReference type="Gene3D" id="3.40.50.1000">
    <property type="entry name" value="HAD superfamily/HAD-like"/>
    <property type="match status" value="1"/>
</dbReference>
<organism evidence="1 2">
    <name type="scientific">Candidatus Allocopromorpha excrementigallinarum</name>
    <dbReference type="NCBI Taxonomy" id="2840742"/>
    <lineage>
        <taxon>Bacteria</taxon>
        <taxon>Bacillati</taxon>
        <taxon>Bacillota</taxon>
        <taxon>Clostridia</taxon>
        <taxon>Eubacteriales</taxon>
        <taxon>Eubacteriaceae</taxon>
        <taxon>Eubacteriaceae incertae sedis</taxon>
        <taxon>Candidatus Allocopromorpha</taxon>
    </lineage>
</organism>
<protein>
    <submittedName>
        <fullName evidence="1">HAD family hydrolase</fullName>
    </submittedName>
</protein>
<dbReference type="InterPro" id="IPR006379">
    <property type="entry name" value="HAD-SF_hydro_IIB"/>
</dbReference>
<evidence type="ECO:0000313" key="2">
    <source>
        <dbReference type="Proteomes" id="UP000824090"/>
    </source>
</evidence>
<comment type="caution">
    <text evidence="1">The sequence shown here is derived from an EMBL/GenBank/DDBJ whole genome shotgun (WGS) entry which is preliminary data.</text>
</comment>
<gene>
    <name evidence="1" type="ORF">IAC50_01225</name>
</gene>
<dbReference type="NCBIfam" id="TIGR01484">
    <property type="entry name" value="HAD-SF-IIB"/>
    <property type="match status" value="1"/>
</dbReference>
<dbReference type="CDD" id="cd07516">
    <property type="entry name" value="HAD_Pase"/>
    <property type="match status" value="1"/>
</dbReference>
<name>A0A9D1HYV6_9FIRM</name>
<dbReference type="GO" id="GO:0005829">
    <property type="term" value="C:cytosol"/>
    <property type="evidence" value="ECO:0007669"/>
    <property type="project" value="TreeGrafter"/>
</dbReference>
<evidence type="ECO:0000313" key="1">
    <source>
        <dbReference type="EMBL" id="HIU25106.1"/>
    </source>
</evidence>